<dbReference type="OMA" id="YVMPNQV"/>
<evidence type="ECO:0000259" key="14">
    <source>
        <dbReference type="SMART" id="SM00892"/>
    </source>
</evidence>
<dbReference type="GO" id="GO:0005634">
    <property type="term" value="C:nucleus"/>
    <property type="evidence" value="ECO:0007669"/>
    <property type="project" value="TreeGrafter"/>
</dbReference>
<dbReference type="GO" id="GO:0003676">
    <property type="term" value="F:nucleic acid binding"/>
    <property type="evidence" value="ECO:0007669"/>
    <property type="project" value="InterPro"/>
</dbReference>
<evidence type="ECO:0000256" key="7">
    <source>
        <dbReference type="ARBA" id="ARBA00022842"/>
    </source>
</evidence>
<dbReference type="Gene3D" id="3.40.570.10">
    <property type="entry name" value="Extracellular Endonuclease, subunit A"/>
    <property type="match status" value="1"/>
</dbReference>
<evidence type="ECO:0000256" key="4">
    <source>
        <dbReference type="ARBA" id="ARBA00022723"/>
    </source>
</evidence>
<organism evidence="15 16">
    <name type="scientific">Capsaspora owczarzaki (strain ATCC 30864)</name>
    <dbReference type="NCBI Taxonomy" id="595528"/>
    <lineage>
        <taxon>Eukaryota</taxon>
        <taxon>Filasterea</taxon>
        <taxon>Capsaspora</taxon>
    </lineage>
</organism>
<dbReference type="AlphaFoldDB" id="A0A0D2WKR2"/>
<proteinExistence type="inferred from homology"/>
<dbReference type="GO" id="GO:0004521">
    <property type="term" value="F:RNA endonuclease activity"/>
    <property type="evidence" value="ECO:0007669"/>
    <property type="project" value="TreeGrafter"/>
</dbReference>
<dbReference type="PANTHER" id="PTHR13966">
    <property type="entry name" value="ENDONUCLEASE RELATED"/>
    <property type="match status" value="1"/>
</dbReference>
<name>A0A0D2WKR2_CAPO3</name>
<dbReference type="InterPro" id="IPR018524">
    <property type="entry name" value="DNA/RNA_endonuclease_AS"/>
</dbReference>
<dbReference type="CDD" id="cd00091">
    <property type="entry name" value="NUC"/>
    <property type="match status" value="1"/>
</dbReference>
<dbReference type="InterPro" id="IPR044929">
    <property type="entry name" value="DNA/RNA_non-sp_Endonuclease_sf"/>
</dbReference>
<dbReference type="InterPro" id="IPR020821">
    <property type="entry name" value="ENPP1-3/EXOG-like_nuc-like"/>
</dbReference>
<evidence type="ECO:0000313" key="16">
    <source>
        <dbReference type="Proteomes" id="UP000008743"/>
    </source>
</evidence>
<dbReference type="RefSeq" id="XP_004364458.1">
    <property type="nucleotide sequence ID" value="XM_004364401.2"/>
</dbReference>
<dbReference type="InterPro" id="IPR044925">
    <property type="entry name" value="His-Me_finger_sf"/>
</dbReference>
<dbReference type="GO" id="GO:0006309">
    <property type="term" value="P:apoptotic DNA fragmentation"/>
    <property type="evidence" value="ECO:0007669"/>
    <property type="project" value="TreeGrafter"/>
</dbReference>
<reference evidence="16" key="1">
    <citation type="submission" date="2011-02" db="EMBL/GenBank/DDBJ databases">
        <title>The Genome Sequence of Capsaspora owczarzaki ATCC 30864.</title>
        <authorList>
            <person name="Russ C."/>
            <person name="Cuomo C."/>
            <person name="Burger G."/>
            <person name="Gray M.W."/>
            <person name="Holland P.W.H."/>
            <person name="King N."/>
            <person name="Lang F.B.F."/>
            <person name="Roger A.J."/>
            <person name="Ruiz-Trillo I."/>
            <person name="Young S.K."/>
            <person name="Zeng Q."/>
            <person name="Gargeya S."/>
            <person name="Alvarado L."/>
            <person name="Berlin A."/>
            <person name="Chapman S.B."/>
            <person name="Chen Z."/>
            <person name="Freedman E."/>
            <person name="Gellesch M."/>
            <person name="Goldberg J."/>
            <person name="Griggs A."/>
            <person name="Gujja S."/>
            <person name="Heilman E."/>
            <person name="Heiman D."/>
            <person name="Howarth C."/>
            <person name="Mehta T."/>
            <person name="Neiman D."/>
            <person name="Pearson M."/>
            <person name="Roberts A."/>
            <person name="Saif S."/>
            <person name="Shea T."/>
            <person name="Shenoy N."/>
            <person name="Sisk P."/>
            <person name="Stolte C."/>
            <person name="Sykes S."/>
            <person name="White J."/>
            <person name="Yandava C."/>
            <person name="Haas B."/>
            <person name="Nusbaum C."/>
            <person name="Birren B."/>
        </authorList>
    </citation>
    <scope>NUCLEOTIDE SEQUENCE</scope>
    <source>
        <strain evidence="16">ATCC 30864</strain>
    </source>
</reference>
<keyword evidence="16" id="KW-1185">Reference proteome</keyword>
<comment type="cofactor">
    <cofactor evidence="1 10">
        <name>Mg(2+)</name>
        <dbReference type="ChEBI" id="CHEBI:18420"/>
    </cofactor>
</comment>
<evidence type="ECO:0000256" key="8">
    <source>
        <dbReference type="PIRSR" id="PIRSR640255-1"/>
    </source>
</evidence>
<evidence type="ECO:0000256" key="2">
    <source>
        <dbReference type="ARBA" id="ARBA00010052"/>
    </source>
</evidence>
<keyword evidence="7" id="KW-0460">Magnesium</keyword>
<dbReference type="InParanoid" id="A0A0D2WKR2"/>
<dbReference type="InterPro" id="IPR001604">
    <property type="entry name" value="Endo_G_ENPP1-like_dom"/>
</dbReference>
<dbReference type="EMBL" id="KE346361">
    <property type="protein sequence ID" value="KJE90253.1"/>
    <property type="molecule type" value="Genomic_DNA"/>
</dbReference>
<keyword evidence="6 10" id="KW-0378">Hydrolase</keyword>
<feature type="region of interest" description="Disordered" evidence="11">
    <location>
        <begin position="47"/>
        <end position="66"/>
    </location>
</feature>
<dbReference type="OrthoDB" id="5418055at2759"/>
<keyword evidence="4 9" id="KW-0479">Metal-binding</keyword>
<keyword evidence="3 10" id="KW-0540">Nuclease</keyword>
<dbReference type="GO" id="GO:0046872">
    <property type="term" value="F:metal ion binding"/>
    <property type="evidence" value="ECO:0007669"/>
    <property type="project" value="UniProtKB-KW"/>
</dbReference>
<evidence type="ECO:0000256" key="11">
    <source>
        <dbReference type="SAM" id="MobiDB-lite"/>
    </source>
</evidence>
<dbReference type="Proteomes" id="UP000008743">
    <property type="component" value="Unassembled WGS sequence"/>
</dbReference>
<evidence type="ECO:0000256" key="1">
    <source>
        <dbReference type="ARBA" id="ARBA00001946"/>
    </source>
</evidence>
<keyword evidence="5 10" id="KW-0255">Endonuclease</keyword>
<sequence>MLARLRLGAVVAASFGAGVACSQVDQPTAAAAAGSLLQWRWASSATQQNADAGDGDAGDGDAVRSGAGRSMRFGLPQVYAGEAPKQGLPPLQVMRYGFPDMGSIKYREGYIMSYDRRNKTANWVCEHLNAERLAVQEAKRDGMAFKEDDTDPELFRARLADYRGSGYDRGHMAPAGNYKWSTKAMEDTFYLSNMSMQVGKGFNRDKWEELESYVRSLTKTNRNVYVCTGPLYLPRQEADGNMYVRYKVVGPSQVAVPTHFFKVAVVEAPNGNLTIQSWVLPNEVIPNDTPLTSFKRPLAEIERRAGFLLYNSIPDKYTRGV</sequence>
<dbReference type="STRING" id="595528.A0A0D2WKR2"/>
<dbReference type="Pfam" id="PF01223">
    <property type="entry name" value="Endonuclease_NS"/>
    <property type="match status" value="1"/>
</dbReference>
<dbReference type="eggNOG" id="KOG3721">
    <property type="taxonomic scope" value="Eukaryota"/>
</dbReference>
<dbReference type="InterPro" id="IPR040255">
    <property type="entry name" value="Non-specific_endonuclease"/>
</dbReference>
<dbReference type="FunCoup" id="A0A0D2WKR2">
    <property type="interactions" value="98"/>
</dbReference>
<dbReference type="EC" id="3.1.30.-" evidence="10"/>
<feature type="binding site" evidence="9">
    <location>
        <position position="203"/>
    </location>
    <ligand>
        <name>Mg(2+)</name>
        <dbReference type="ChEBI" id="CHEBI:18420"/>
        <note>catalytic</note>
    </ligand>
</feature>
<feature type="signal peptide" evidence="12">
    <location>
        <begin position="1"/>
        <end position="21"/>
    </location>
</feature>
<evidence type="ECO:0000256" key="12">
    <source>
        <dbReference type="SAM" id="SignalP"/>
    </source>
</evidence>
<feature type="domain" description="DNA/RNA non-specific endonuclease/pyrophosphatase/phosphodiesterase" evidence="14">
    <location>
        <begin position="106"/>
        <end position="316"/>
    </location>
</feature>
<feature type="chain" id="PRO_5002254534" description="Endonuclease" evidence="12">
    <location>
        <begin position="22"/>
        <end position="321"/>
    </location>
</feature>
<dbReference type="SMART" id="SM00477">
    <property type="entry name" value="NUC"/>
    <property type="match status" value="1"/>
</dbReference>
<keyword evidence="12" id="KW-0732">Signal</keyword>
<dbReference type="PROSITE" id="PS01070">
    <property type="entry name" value="NUCLEASE_NON_SPEC"/>
    <property type="match status" value="1"/>
</dbReference>
<evidence type="ECO:0000313" key="15">
    <source>
        <dbReference type="EMBL" id="KJE90253.1"/>
    </source>
</evidence>
<dbReference type="GO" id="GO:0005743">
    <property type="term" value="C:mitochondrial inner membrane"/>
    <property type="evidence" value="ECO:0007669"/>
    <property type="project" value="TreeGrafter"/>
</dbReference>
<dbReference type="PANTHER" id="PTHR13966:SF5">
    <property type="entry name" value="ENDONUCLEASE G, MITOCHONDRIAL"/>
    <property type="match status" value="1"/>
</dbReference>
<evidence type="ECO:0000259" key="13">
    <source>
        <dbReference type="SMART" id="SM00477"/>
    </source>
</evidence>
<dbReference type="GO" id="GO:0000014">
    <property type="term" value="F:single-stranded DNA endodeoxyribonuclease activity"/>
    <property type="evidence" value="ECO:0007669"/>
    <property type="project" value="TreeGrafter"/>
</dbReference>
<evidence type="ECO:0000256" key="10">
    <source>
        <dbReference type="RuleBase" id="RU366055"/>
    </source>
</evidence>
<comment type="similarity">
    <text evidence="2 10">Belongs to the DNA/RNA non-specific endonuclease family.</text>
</comment>
<evidence type="ECO:0000256" key="6">
    <source>
        <dbReference type="ARBA" id="ARBA00022801"/>
    </source>
</evidence>
<dbReference type="SMART" id="SM00892">
    <property type="entry name" value="Endonuclease_NS"/>
    <property type="match status" value="1"/>
</dbReference>
<dbReference type="PROSITE" id="PS51257">
    <property type="entry name" value="PROKAR_LIPOPROTEIN"/>
    <property type="match status" value="1"/>
</dbReference>
<protein>
    <recommendedName>
        <fullName evidence="10">Endonuclease</fullName>
        <ecNumber evidence="10">3.1.30.-</ecNumber>
    </recommendedName>
</protein>
<evidence type="ECO:0000256" key="3">
    <source>
        <dbReference type="ARBA" id="ARBA00022722"/>
    </source>
</evidence>
<evidence type="ECO:0000256" key="9">
    <source>
        <dbReference type="PIRSR" id="PIRSR640255-2"/>
    </source>
</evidence>
<evidence type="ECO:0000256" key="5">
    <source>
        <dbReference type="ARBA" id="ARBA00022759"/>
    </source>
</evidence>
<dbReference type="SUPFAM" id="SSF54060">
    <property type="entry name" value="His-Me finger endonucleases"/>
    <property type="match status" value="1"/>
</dbReference>
<gene>
    <name evidence="15" type="ORF">CAOG_001590</name>
</gene>
<feature type="active site" description="Proton acceptor" evidence="8">
    <location>
        <position position="171"/>
    </location>
</feature>
<dbReference type="PhylomeDB" id="A0A0D2WKR2"/>
<accession>A0A0D2WKR2</accession>
<feature type="domain" description="ENPP1-3/EXOG-like endonuclease/phosphodiesterase" evidence="13">
    <location>
        <begin position="107"/>
        <end position="316"/>
    </location>
</feature>